<evidence type="ECO:0000256" key="1">
    <source>
        <dbReference type="SAM" id="MobiDB-lite"/>
    </source>
</evidence>
<dbReference type="Gene3D" id="1.10.167.10">
    <property type="entry name" value="Regulator of G-protein Signalling 4, domain 2"/>
    <property type="match status" value="1"/>
</dbReference>
<accession>A0A9P8CEQ8</accession>
<dbReference type="Pfam" id="PF00615">
    <property type="entry name" value="RGS"/>
    <property type="match status" value="1"/>
</dbReference>
<feature type="compositionally biased region" description="Basic residues" evidence="1">
    <location>
        <begin position="1"/>
        <end position="17"/>
    </location>
</feature>
<evidence type="ECO:0000313" key="4">
    <source>
        <dbReference type="Proteomes" id="UP000887226"/>
    </source>
</evidence>
<dbReference type="SUPFAM" id="SSF48097">
    <property type="entry name" value="Regulator of G-protein signaling, RGS"/>
    <property type="match status" value="1"/>
</dbReference>
<dbReference type="InterPro" id="IPR016137">
    <property type="entry name" value="RGS"/>
</dbReference>
<dbReference type="InterPro" id="IPR018247">
    <property type="entry name" value="EF_Hand_1_Ca_BS"/>
</dbReference>
<dbReference type="EMBL" id="MU253910">
    <property type="protein sequence ID" value="KAG9244378.1"/>
    <property type="molecule type" value="Genomic_DNA"/>
</dbReference>
<protein>
    <recommendedName>
        <fullName evidence="2">RGS domain-containing protein</fullName>
    </recommendedName>
</protein>
<feature type="domain" description="RGS" evidence="2">
    <location>
        <begin position="91"/>
        <end position="206"/>
    </location>
</feature>
<feature type="compositionally biased region" description="Polar residues" evidence="1">
    <location>
        <begin position="242"/>
        <end position="259"/>
    </location>
</feature>
<dbReference type="PROSITE" id="PS00018">
    <property type="entry name" value="EF_HAND_1"/>
    <property type="match status" value="1"/>
</dbReference>
<sequence>MKYFRKSTRMSKHKKPPSLHLHTISTQGSPWTSAVFSDCDADDEGFMSAEDMSPRPLSLAIPGVAPYCPRRPTLQEVLTNKAPSPWTLTAFMAYLSQNHCLETLEFTMDAQRYTAHYSSLVPGEPLTPISPSSPGCEYVRMLWKRLIDAYITPNGPREVNLPSNVRDRLLSLPYSNMPPDAEELEPAVKIIFELMDESVLMPFVYSVAPGHITDSFVPSMVSCSGESMSPANAYIKEAMTSPPLSSTGDETLSGSSEVTSPRPLQPSNMNLARYRARSTVIASPISNTPGLSSWELIDSMTDDSADSASPSLSANEPMTPPNTPPTSNATFISPGSSPHNSRPESTMRVDMEVLSDDGPSPVLEAHPGSPMDLSTARRPSLAASLARSSHDTRVALSNSERTLQDMGQIESVGRDGMAAKGLISKEEGNEEWGTSTRLITPEDYSAAELSPIDVPSRAHRSHFFIIPDKIPEYDDMLVTTTAISDVNSVEDDMYFQFEADETPWATINSEESVSRSSLATAVTQATTMEDQRYSTALTVGTSVASSAASMMSSAASTYCSSANSTDIYGWEEELDRKSSIDTVSWDQESGRRGRHYSSCGVPRRKNKRLLYKAFSMSERRSGDIPTIPELPANSPVTPVTANAMRLDMLRNSCT</sequence>
<dbReference type="InterPro" id="IPR044926">
    <property type="entry name" value="RGS_subdomain_2"/>
</dbReference>
<dbReference type="AlphaFoldDB" id="A0A9P8CEQ8"/>
<evidence type="ECO:0000259" key="2">
    <source>
        <dbReference type="PROSITE" id="PS50132"/>
    </source>
</evidence>
<dbReference type="SMART" id="SM00315">
    <property type="entry name" value="RGS"/>
    <property type="match status" value="1"/>
</dbReference>
<dbReference type="Proteomes" id="UP000887226">
    <property type="component" value="Unassembled WGS sequence"/>
</dbReference>
<evidence type="ECO:0000313" key="3">
    <source>
        <dbReference type="EMBL" id="KAG9244378.1"/>
    </source>
</evidence>
<dbReference type="CDD" id="cd07440">
    <property type="entry name" value="RGS"/>
    <property type="match status" value="1"/>
</dbReference>
<dbReference type="OrthoDB" id="10266999at2759"/>
<gene>
    <name evidence="3" type="ORF">BJ878DRAFT_421484</name>
</gene>
<keyword evidence="4" id="KW-1185">Reference proteome</keyword>
<dbReference type="PANTHER" id="PTHR10845:SF267">
    <property type="entry name" value="REGULATOR OF G PROTEIN SIGNALING DOMAIN PROTEIN (AFU_ORTHOLOGUE AFUA_6G06860)"/>
    <property type="match status" value="1"/>
</dbReference>
<organism evidence="3 4">
    <name type="scientific">Calycina marina</name>
    <dbReference type="NCBI Taxonomy" id="1763456"/>
    <lineage>
        <taxon>Eukaryota</taxon>
        <taxon>Fungi</taxon>
        <taxon>Dikarya</taxon>
        <taxon>Ascomycota</taxon>
        <taxon>Pezizomycotina</taxon>
        <taxon>Leotiomycetes</taxon>
        <taxon>Helotiales</taxon>
        <taxon>Pezizellaceae</taxon>
        <taxon>Calycina</taxon>
    </lineage>
</organism>
<proteinExistence type="predicted"/>
<feature type="region of interest" description="Disordered" evidence="1">
    <location>
        <begin position="301"/>
        <end position="346"/>
    </location>
</feature>
<name>A0A9P8CEQ8_9HELO</name>
<feature type="region of interest" description="Disordered" evidence="1">
    <location>
        <begin position="1"/>
        <end position="23"/>
    </location>
</feature>
<dbReference type="PROSITE" id="PS50132">
    <property type="entry name" value="RGS"/>
    <property type="match status" value="1"/>
</dbReference>
<feature type="region of interest" description="Disordered" evidence="1">
    <location>
        <begin position="240"/>
        <end position="268"/>
    </location>
</feature>
<dbReference type="PANTHER" id="PTHR10845">
    <property type="entry name" value="REGULATOR OF G PROTEIN SIGNALING"/>
    <property type="match status" value="1"/>
</dbReference>
<feature type="compositionally biased region" description="Polar residues" evidence="1">
    <location>
        <begin position="327"/>
        <end position="340"/>
    </location>
</feature>
<comment type="caution">
    <text evidence="3">The sequence shown here is derived from an EMBL/GenBank/DDBJ whole genome shotgun (WGS) entry which is preliminary data.</text>
</comment>
<dbReference type="InterPro" id="IPR036305">
    <property type="entry name" value="RGS_sf"/>
</dbReference>
<reference evidence="3" key="1">
    <citation type="journal article" date="2021" name="IMA Fungus">
        <title>Genomic characterization of three marine fungi, including Emericellopsis atlantica sp. nov. with signatures of a generalist lifestyle and marine biomass degradation.</title>
        <authorList>
            <person name="Hagestad O.C."/>
            <person name="Hou L."/>
            <person name="Andersen J.H."/>
            <person name="Hansen E.H."/>
            <person name="Altermark B."/>
            <person name="Li C."/>
            <person name="Kuhnert E."/>
            <person name="Cox R.J."/>
            <person name="Crous P.W."/>
            <person name="Spatafora J.W."/>
            <person name="Lail K."/>
            <person name="Amirebrahimi M."/>
            <person name="Lipzen A."/>
            <person name="Pangilinan J."/>
            <person name="Andreopoulos W."/>
            <person name="Hayes R.D."/>
            <person name="Ng V."/>
            <person name="Grigoriev I.V."/>
            <person name="Jackson S.A."/>
            <person name="Sutton T.D.S."/>
            <person name="Dobson A.D.W."/>
            <person name="Rama T."/>
        </authorList>
    </citation>
    <scope>NUCLEOTIDE SEQUENCE</scope>
    <source>
        <strain evidence="3">TRa3180A</strain>
    </source>
</reference>